<sequence>MSTETLQVRRAVAADLPEVSRISRAAYLQGGHLSEDSHYLETIGDAAARLRDGELFVAEASGVIAGSVVLTRAGTQFAELARPGELEFRVLAVDPAFQGRGIGRALVRHLLDQAVAEEATAMVICSMDTMRTAHRLYLSEGFVRVPERDLVIEAVGRFPTFVHPLRPVPPGQTPAQAAGDSRLRSSPTERVRGND</sequence>
<dbReference type="PROSITE" id="PS51186">
    <property type="entry name" value="GNAT"/>
    <property type="match status" value="1"/>
</dbReference>
<dbReference type="InterPro" id="IPR016181">
    <property type="entry name" value="Acyl_CoA_acyltransferase"/>
</dbReference>
<evidence type="ECO:0000313" key="6">
    <source>
        <dbReference type="Proteomes" id="UP001251870"/>
    </source>
</evidence>
<evidence type="ECO:0000259" key="4">
    <source>
        <dbReference type="PROSITE" id="PS51186"/>
    </source>
</evidence>
<dbReference type="InterPro" id="IPR050832">
    <property type="entry name" value="Bact_Acetyltransf"/>
</dbReference>
<dbReference type="Gene3D" id="3.40.630.30">
    <property type="match status" value="1"/>
</dbReference>
<evidence type="ECO:0000256" key="3">
    <source>
        <dbReference type="SAM" id="MobiDB-lite"/>
    </source>
</evidence>
<comment type="caution">
    <text evidence="5">The sequence shown here is derived from an EMBL/GenBank/DDBJ whole genome shotgun (WGS) entry which is preliminary data.</text>
</comment>
<gene>
    <name evidence="5" type="ORF">RIL96_10015</name>
</gene>
<protein>
    <submittedName>
        <fullName evidence="5">GNAT family N-acetyltransferase</fullName>
    </submittedName>
</protein>
<keyword evidence="2" id="KW-0012">Acyltransferase</keyword>
<keyword evidence="6" id="KW-1185">Reference proteome</keyword>
<dbReference type="CDD" id="cd04301">
    <property type="entry name" value="NAT_SF"/>
    <property type="match status" value="1"/>
</dbReference>
<evidence type="ECO:0000256" key="1">
    <source>
        <dbReference type="ARBA" id="ARBA00022679"/>
    </source>
</evidence>
<feature type="region of interest" description="Disordered" evidence="3">
    <location>
        <begin position="164"/>
        <end position="195"/>
    </location>
</feature>
<reference evidence="5 6" key="1">
    <citation type="submission" date="2023-09" db="EMBL/GenBank/DDBJ databases">
        <title>Description of three actinobacteria isolated from air of manufacturing shop in a pharmaceutical factory.</title>
        <authorList>
            <person name="Zhang D.-F."/>
        </authorList>
    </citation>
    <scope>NUCLEOTIDE SEQUENCE [LARGE SCALE GENOMIC DNA]</scope>
    <source>
        <strain evidence="5 6">LY-0111</strain>
    </source>
</reference>
<dbReference type="Pfam" id="PF00583">
    <property type="entry name" value="Acetyltransf_1"/>
    <property type="match status" value="1"/>
</dbReference>
<name>A0ABU2DU20_9MICC</name>
<dbReference type="Proteomes" id="UP001251870">
    <property type="component" value="Unassembled WGS sequence"/>
</dbReference>
<organism evidence="5 6">
    <name type="scientific">Nesterenkonia aerolata</name>
    <dbReference type="NCBI Taxonomy" id="3074079"/>
    <lineage>
        <taxon>Bacteria</taxon>
        <taxon>Bacillati</taxon>
        <taxon>Actinomycetota</taxon>
        <taxon>Actinomycetes</taxon>
        <taxon>Micrococcales</taxon>
        <taxon>Micrococcaceae</taxon>
        <taxon>Nesterenkonia</taxon>
    </lineage>
</organism>
<dbReference type="InterPro" id="IPR000182">
    <property type="entry name" value="GNAT_dom"/>
</dbReference>
<evidence type="ECO:0000256" key="2">
    <source>
        <dbReference type="ARBA" id="ARBA00023315"/>
    </source>
</evidence>
<evidence type="ECO:0000313" key="5">
    <source>
        <dbReference type="EMBL" id="MDR8019896.1"/>
    </source>
</evidence>
<dbReference type="SUPFAM" id="SSF55729">
    <property type="entry name" value="Acyl-CoA N-acyltransferases (Nat)"/>
    <property type="match status" value="1"/>
</dbReference>
<accession>A0ABU2DU20</accession>
<feature type="domain" description="N-acetyltransferase" evidence="4">
    <location>
        <begin position="6"/>
        <end position="169"/>
    </location>
</feature>
<keyword evidence="1" id="KW-0808">Transferase</keyword>
<dbReference type="PANTHER" id="PTHR43877">
    <property type="entry name" value="AMINOALKYLPHOSPHONATE N-ACETYLTRANSFERASE-RELATED-RELATED"/>
    <property type="match status" value="1"/>
</dbReference>
<feature type="compositionally biased region" description="Basic and acidic residues" evidence="3">
    <location>
        <begin position="181"/>
        <end position="195"/>
    </location>
</feature>
<dbReference type="EMBL" id="JAVKGR010000012">
    <property type="protein sequence ID" value="MDR8019896.1"/>
    <property type="molecule type" value="Genomic_DNA"/>
</dbReference>
<proteinExistence type="predicted"/>
<dbReference type="RefSeq" id="WP_310548881.1">
    <property type="nucleotide sequence ID" value="NZ_JAVKGR010000012.1"/>
</dbReference>